<sequence length="561" mass="64340">MTITETQTPAGKKIKSLAFSPHLLTVYNLLTMWKDRFELAMTCSLFYNIFIHYQTDLPWTCDHESLMQKNKFPKGIAQHVVASDLFLSPSSGSYCIQQLNNQFTALRRLEFKDSESISKNTLKETIKSIIEEKITLVLIVDHADQDRWQRVTRLIEKNRRSKYILFDANHHASTSMNLRKRKQGDGHDGDGAEDDSIGSSKKQKAKDEEEKNNNIELLVRKVLNHKRMDSADKYCLEKYGIICFGENMDTHSCVSSNLRNALPKTNISIAVWKSVQEFIGSIIYSDDYGTPDCTISIFSSNKYNNNNNQNQTTFKMMQRMLYQFPRTRSMYCGHYYALRMIKFLDIPKQMKMQFDVGETRLSAVSNTDNYSWYYADGVGTVVQAGELELLLVEISGAHGNNDTVKHKYDFVKGTFGCCKMVEAIFSKYHYADQDLVEQLSVIYVQASGQDNCLRAWVIRPICKGKFLAFERTLKCEINSNIYDNAATISTLQFFCQLKTVVEQSVKSLQKIKVSHEMYMLTLSENTANHRQSLRNISIPKPPKPNKNDKPSSNNDNDARSS</sequence>
<evidence type="ECO:0000256" key="1">
    <source>
        <dbReference type="SAM" id="MobiDB-lite"/>
    </source>
</evidence>
<feature type="region of interest" description="Disordered" evidence="1">
    <location>
        <begin position="534"/>
        <end position="561"/>
    </location>
</feature>
<accession>A0A8H7RUZ0</accession>
<dbReference type="EMBL" id="JAEPRB010000240">
    <property type="protein sequence ID" value="KAG2218279.1"/>
    <property type="molecule type" value="Genomic_DNA"/>
</dbReference>
<organism evidence="2 3">
    <name type="scientific">Circinella minor</name>
    <dbReference type="NCBI Taxonomy" id="1195481"/>
    <lineage>
        <taxon>Eukaryota</taxon>
        <taxon>Fungi</taxon>
        <taxon>Fungi incertae sedis</taxon>
        <taxon>Mucoromycota</taxon>
        <taxon>Mucoromycotina</taxon>
        <taxon>Mucoromycetes</taxon>
        <taxon>Mucorales</taxon>
        <taxon>Lichtheimiaceae</taxon>
        <taxon>Circinella</taxon>
    </lineage>
</organism>
<protein>
    <submittedName>
        <fullName evidence="2">Uncharacterized protein</fullName>
    </submittedName>
</protein>
<evidence type="ECO:0000313" key="3">
    <source>
        <dbReference type="Proteomes" id="UP000646827"/>
    </source>
</evidence>
<dbReference type="Proteomes" id="UP000646827">
    <property type="component" value="Unassembled WGS sequence"/>
</dbReference>
<feature type="region of interest" description="Disordered" evidence="1">
    <location>
        <begin position="174"/>
        <end position="211"/>
    </location>
</feature>
<dbReference type="OrthoDB" id="2271449at2759"/>
<name>A0A8H7RUZ0_9FUNG</name>
<keyword evidence="3" id="KW-1185">Reference proteome</keyword>
<evidence type="ECO:0000313" key="2">
    <source>
        <dbReference type="EMBL" id="KAG2218279.1"/>
    </source>
</evidence>
<dbReference type="AlphaFoldDB" id="A0A8H7RUZ0"/>
<reference evidence="2 3" key="1">
    <citation type="submission" date="2020-12" db="EMBL/GenBank/DDBJ databases">
        <title>Metabolic potential, ecology and presence of endohyphal bacteria is reflected in genomic diversity of Mucoromycotina.</title>
        <authorList>
            <person name="Muszewska A."/>
            <person name="Okrasinska A."/>
            <person name="Steczkiewicz K."/>
            <person name="Drgas O."/>
            <person name="Orlowska M."/>
            <person name="Perlinska-Lenart U."/>
            <person name="Aleksandrzak-Piekarczyk T."/>
            <person name="Szatraj K."/>
            <person name="Zielenkiewicz U."/>
            <person name="Pilsyk S."/>
            <person name="Malc E."/>
            <person name="Mieczkowski P."/>
            <person name="Kruszewska J.S."/>
            <person name="Biernat P."/>
            <person name="Pawlowska J."/>
        </authorList>
    </citation>
    <scope>NUCLEOTIDE SEQUENCE [LARGE SCALE GENOMIC DNA]</scope>
    <source>
        <strain evidence="2 3">CBS 142.35</strain>
    </source>
</reference>
<comment type="caution">
    <text evidence="2">The sequence shown here is derived from an EMBL/GenBank/DDBJ whole genome shotgun (WGS) entry which is preliminary data.</text>
</comment>
<gene>
    <name evidence="2" type="ORF">INT45_002401</name>
</gene>
<proteinExistence type="predicted"/>